<dbReference type="Gene3D" id="1.10.30.50">
    <property type="match status" value="1"/>
</dbReference>
<sequence length="339" mass="36726">MIPLQRVDISAHAQSLLTRWTQRVESAGATGQAARELWGDAKAPKKHVRSALESMARGAVRCMYCDDSRGTDIDHFEPLERAPLRAFVWVNHLLACSFCNSNTKNRKYPVDAKGDCLLVDPTAEDPADHLTLRLSVGTYDPLSPKGEETIRVFGLNRSELVKGRVDAFVRACSILRDWHGLRQNAPSEADRVAQALLDSPFIDVVHAMTRLKPSVAAIVVGQATVPALDAWRAAHSLSFRVGQPRVCGGAADADCIDDTLADDDHSCQGRAGGRSNDERVITMQNYGLTWTDPTGTPCSSAVAYDEPSAQDRKAALESGGCTSVEIVAVRPGELPEPRG</sequence>
<reference evidence="2 3" key="1">
    <citation type="submission" date="2023-03" db="EMBL/GenBank/DDBJ databases">
        <authorList>
            <person name="Mo P."/>
        </authorList>
    </citation>
    <scope>NUCLEOTIDE SEQUENCE [LARGE SCALE GENOMIC DNA]</scope>
    <source>
        <strain evidence="2 3">HUAS 5</strain>
        <plasmid evidence="2 3">punmamed2</plasmid>
    </source>
</reference>
<proteinExistence type="predicted"/>
<gene>
    <name evidence="2" type="ORF">PYS65_34145</name>
</gene>
<name>A0ABY8KAC6_9ACTN</name>
<dbReference type="SMART" id="SM00507">
    <property type="entry name" value="HNHc"/>
    <property type="match status" value="1"/>
</dbReference>
<keyword evidence="3" id="KW-1185">Reference proteome</keyword>
<dbReference type="EMBL" id="CP121683">
    <property type="protein sequence ID" value="WGD45136.1"/>
    <property type="molecule type" value="Genomic_DNA"/>
</dbReference>
<organism evidence="2 3">
    <name type="scientific">Streptomyces cathayae</name>
    <dbReference type="NCBI Taxonomy" id="3031124"/>
    <lineage>
        <taxon>Bacteria</taxon>
        <taxon>Bacillati</taxon>
        <taxon>Actinomycetota</taxon>
        <taxon>Actinomycetes</taxon>
        <taxon>Kitasatosporales</taxon>
        <taxon>Streptomycetaceae</taxon>
        <taxon>Streptomyces</taxon>
    </lineage>
</organism>
<geneLocation type="plasmid" evidence="2 3">
    <name>punmamed2</name>
</geneLocation>
<evidence type="ECO:0000313" key="3">
    <source>
        <dbReference type="Proteomes" id="UP001216440"/>
    </source>
</evidence>
<dbReference type="Proteomes" id="UP001216440">
    <property type="component" value="Plasmid punmamed2"/>
</dbReference>
<feature type="domain" description="HNH nuclease" evidence="1">
    <location>
        <begin position="47"/>
        <end position="101"/>
    </location>
</feature>
<evidence type="ECO:0000313" key="2">
    <source>
        <dbReference type="EMBL" id="WGD45136.1"/>
    </source>
</evidence>
<protein>
    <recommendedName>
        <fullName evidence="1">HNH nuclease domain-containing protein</fullName>
    </recommendedName>
</protein>
<dbReference type="InterPro" id="IPR003615">
    <property type="entry name" value="HNH_nuc"/>
</dbReference>
<keyword evidence="2" id="KW-0614">Plasmid</keyword>
<accession>A0ABY8KAC6</accession>
<dbReference type="RefSeq" id="WP_279338188.1">
    <property type="nucleotide sequence ID" value="NZ_CP121683.1"/>
</dbReference>
<evidence type="ECO:0000259" key="1">
    <source>
        <dbReference type="SMART" id="SM00507"/>
    </source>
</evidence>